<dbReference type="InterPro" id="IPR011006">
    <property type="entry name" value="CheY-like_superfamily"/>
</dbReference>
<evidence type="ECO:0000313" key="8">
    <source>
        <dbReference type="Proteomes" id="UP000006620"/>
    </source>
</evidence>
<accession>F8FPA0</accession>
<dbReference type="GO" id="GO:0003700">
    <property type="term" value="F:DNA-binding transcription factor activity"/>
    <property type="evidence" value="ECO:0007669"/>
    <property type="project" value="InterPro"/>
</dbReference>
<evidence type="ECO:0000256" key="4">
    <source>
        <dbReference type="PROSITE-ProRule" id="PRU00169"/>
    </source>
</evidence>
<dbReference type="SUPFAM" id="SSF46689">
    <property type="entry name" value="Homeodomain-like"/>
    <property type="match status" value="2"/>
</dbReference>
<protein>
    <submittedName>
        <fullName evidence="7">Two component transcriptional regulator, AraC family</fullName>
    </submittedName>
</protein>
<gene>
    <name evidence="7" type="ordered locus">KNP414_00425</name>
</gene>
<dbReference type="RefSeq" id="WP_013914216.1">
    <property type="nucleotide sequence ID" value="NC_015690.1"/>
</dbReference>
<dbReference type="Gene3D" id="1.10.10.60">
    <property type="entry name" value="Homeodomain-like"/>
    <property type="match status" value="2"/>
</dbReference>
<dbReference type="Pfam" id="PF00072">
    <property type="entry name" value="Response_reg"/>
    <property type="match status" value="1"/>
</dbReference>
<feature type="domain" description="HTH araC/xylS-type" evidence="5">
    <location>
        <begin position="145"/>
        <end position="243"/>
    </location>
</feature>
<dbReference type="GO" id="GO:0043565">
    <property type="term" value="F:sequence-specific DNA binding"/>
    <property type="evidence" value="ECO:0007669"/>
    <property type="project" value="InterPro"/>
</dbReference>
<dbReference type="PRINTS" id="PR00032">
    <property type="entry name" value="HTHARAC"/>
</dbReference>
<dbReference type="InterPro" id="IPR020449">
    <property type="entry name" value="Tscrpt_reg_AraC-type_HTH"/>
</dbReference>
<keyword evidence="2" id="KW-0238">DNA-binding</keyword>
<reference evidence="7 8" key="2">
    <citation type="journal article" date="2013" name="Genome Announc.">
        <title>Genome Sequence of Growth-Improving Paenibacillus mucilaginosus Strain KNP414.</title>
        <authorList>
            <person name="Lu J.J."/>
            <person name="Wang J.F."/>
            <person name="Hu X.F."/>
        </authorList>
    </citation>
    <scope>NUCLEOTIDE SEQUENCE [LARGE SCALE GENOMIC DNA]</scope>
    <source>
        <strain evidence="7 8">KNP414</strain>
    </source>
</reference>
<evidence type="ECO:0000259" key="5">
    <source>
        <dbReference type="PROSITE" id="PS01124"/>
    </source>
</evidence>
<dbReference type="PROSITE" id="PS01124">
    <property type="entry name" value="HTH_ARAC_FAMILY_2"/>
    <property type="match status" value="1"/>
</dbReference>
<sequence>MYSVLLVDDEKWVRTSLRKVIERTGLPFEVAREASHGLEALDILKEAPVDMVLTDVRMPVMNGMSFVQQLRQTAREQSVIVVSGYDDFAYVQGALRLGVTDYLLKPVEVEEMRACLEGWLQARAGGQAAGAPKASCDPADRSPVEQVLGYIREHLGGELTLTEAAARVHLNPSYLSQLFKQQLGRGFVEHIVEMRMEEAKRLLAATSLRVSEVAQRVGYTDVAYFSNTFKRSAGCTPTEYRRCPPA</sequence>
<dbReference type="SUPFAM" id="SSF52172">
    <property type="entry name" value="CheY-like"/>
    <property type="match status" value="1"/>
</dbReference>
<keyword evidence="1" id="KW-0805">Transcription regulation</keyword>
<reference evidence="8" key="1">
    <citation type="submission" date="2011-06" db="EMBL/GenBank/DDBJ databases">
        <title>Complete genome sequence of Paenibacillus mucilaginosus KNP414.</title>
        <authorList>
            <person name="Wang J."/>
            <person name="Hu S."/>
            <person name="Hu X."/>
            <person name="Zhang B."/>
            <person name="Dong D."/>
            <person name="Zhang S."/>
            <person name="Zhao K."/>
            <person name="Wu D."/>
        </authorList>
    </citation>
    <scope>NUCLEOTIDE SEQUENCE [LARGE SCALE GENOMIC DNA]</scope>
    <source>
        <strain evidence="8">KNP414</strain>
    </source>
</reference>
<dbReference type="PROSITE" id="PS50110">
    <property type="entry name" value="RESPONSE_REGULATORY"/>
    <property type="match status" value="1"/>
</dbReference>
<dbReference type="PANTHER" id="PTHR43280">
    <property type="entry name" value="ARAC-FAMILY TRANSCRIPTIONAL REGULATOR"/>
    <property type="match status" value="1"/>
</dbReference>
<dbReference type="PROSITE" id="PS00041">
    <property type="entry name" value="HTH_ARAC_FAMILY_1"/>
    <property type="match status" value="1"/>
</dbReference>
<dbReference type="GO" id="GO:0000160">
    <property type="term" value="P:phosphorelay signal transduction system"/>
    <property type="evidence" value="ECO:0007669"/>
    <property type="project" value="InterPro"/>
</dbReference>
<dbReference type="PANTHER" id="PTHR43280:SF2">
    <property type="entry name" value="HTH-TYPE TRANSCRIPTIONAL REGULATOR EXSA"/>
    <property type="match status" value="1"/>
</dbReference>
<evidence type="ECO:0000256" key="1">
    <source>
        <dbReference type="ARBA" id="ARBA00023015"/>
    </source>
</evidence>
<dbReference type="SMART" id="SM00448">
    <property type="entry name" value="REC"/>
    <property type="match status" value="1"/>
</dbReference>
<organism evidence="7 8">
    <name type="scientific">Paenibacillus mucilaginosus (strain KNP414)</name>
    <dbReference type="NCBI Taxonomy" id="1036673"/>
    <lineage>
        <taxon>Bacteria</taxon>
        <taxon>Bacillati</taxon>
        <taxon>Bacillota</taxon>
        <taxon>Bacilli</taxon>
        <taxon>Bacillales</taxon>
        <taxon>Paenibacillaceae</taxon>
        <taxon>Paenibacillus</taxon>
    </lineage>
</organism>
<evidence type="ECO:0000313" key="7">
    <source>
        <dbReference type="EMBL" id="AEI39050.1"/>
    </source>
</evidence>
<feature type="modified residue" description="4-aspartylphosphate" evidence="4">
    <location>
        <position position="55"/>
    </location>
</feature>
<dbReference type="InterPro" id="IPR001789">
    <property type="entry name" value="Sig_transdc_resp-reg_receiver"/>
</dbReference>
<keyword evidence="4" id="KW-0597">Phosphoprotein</keyword>
<dbReference type="InterPro" id="IPR009057">
    <property type="entry name" value="Homeodomain-like_sf"/>
</dbReference>
<dbReference type="SMART" id="SM00342">
    <property type="entry name" value="HTH_ARAC"/>
    <property type="match status" value="1"/>
</dbReference>
<dbReference type="InterPro" id="IPR018060">
    <property type="entry name" value="HTH_AraC"/>
</dbReference>
<keyword evidence="3" id="KW-0804">Transcription</keyword>
<dbReference type="Pfam" id="PF12833">
    <property type="entry name" value="HTH_18"/>
    <property type="match status" value="1"/>
</dbReference>
<feature type="domain" description="Response regulatory" evidence="6">
    <location>
        <begin position="3"/>
        <end position="120"/>
    </location>
</feature>
<dbReference type="AlphaFoldDB" id="F8FPA0"/>
<dbReference type="EMBL" id="CP002869">
    <property type="protein sequence ID" value="AEI39050.1"/>
    <property type="molecule type" value="Genomic_DNA"/>
</dbReference>
<dbReference type="PATRIC" id="fig|1036673.3.peg.377"/>
<dbReference type="Gene3D" id="3.40.50.2300">
    <property type="match status" value="1"/>
</dbReference>
<dbReference type="KEGG" id="pms:KNP414_00425"/>
<evidence type="ECO:0000256" key="3">
    <source>
        <dbReference type="ARBA" id="ARBA00023163"/>
    </source>
</evidence>
<dbReference type="InterPro" id="IPR018062">
    <property type="entry name" value="HTH_AraC-typ_CS"/>
</dbReference>
<dbReference type="Proteomes" id="UP000006620">
    <property type="component" value="Chromosome"/>
</dbReference>
<evidence type="ECO:0000256" key="2">
    <source>
        <dbReference type="ARBA" id="ARBA00023125"/>
    </source>
</evidence>
<dbReference type="CDD" id="cd17536">
    <property type="entry name" value="REC_YesN-like"/>
    <property type="match status" value="1"/>
</dbReference>
<dbReference type="HOGENOM" id="CLU_000445_5_1_9"/>
<proteinExistence type="predicted"/>
<evidence type="ECO:0000259" key="6">
    <source>
        <dbReference type="PROSITE" id="PS50110"/>
    </source>
</evidence>
<name>F8FPA0_PAEMK</name>